<dbReference type="InterPro" id="IPR019201">
    <property type="entry name" value="DUF2065"/>
</dbReference>
<organism evidence="2 3">
    <name type="scientific">Acidihalobacter prosperus</name>
    <dbReference type="NCBI Taxonomy" id="160660"/>
    <lineage>
        <taxon>Bacteria</taxon>
        <taxon>Pseudomonadati</taxon>
        <taxon>Pseudomonadota</taxon>
        <taxon>Gammaproteobacteria</taxon>
        <taxon>Chromatiales</taxon>
        <taxon>Ectothiorhodospiraceae</taxon>
        <taxon>Acidihalobacter</taxon>
    </lineage>
</organism>
<dbReference type="PANTHER" id="PTHR38602">
    <property type="entry name" value="INNER MEMBRANE PROTEIN-RELATED"/>
    <property type="match status" value="1"/>
</dbReference>
<evidence type="ECO:0000313" key="2">
    <source>
        <dbReference type="EMBL" id="OBS08807.1"/>
    </source>
</evidence>
<dbReference type="EMBL" id="JQSG02000006">
    <property type="protein sequence ID" value="OBS08807.1"/>
    <property type="molecule type" value="Genomic_DNA"/>
</dbReference>
<accession>A0A1A6C2L3</accession>
<name>A0A1A6C2L3_9GAMM</name>
<gene>
    <name evidence="2" type="ORF">Thpro_023057</name>
</gene>
<proteinExistence type="predicted"/>
<evidence type="ECO:0008006" key="4">
    <source>
        <dbReference type="Google" id="ProtNLM"/>
    </source>
</evidence>
<dbReference type="STRING" id="160660.BJI67_05225"/>
<keyword evidence="1" id="KW-0472">Membrane</keyword>
<keyword evidence="1" id="KW-0812">Transmembrane</keyword>
<sequence>MALGLVLVLEGILPFINPNGLRRTLLQMVQLPDRVLRIIGLSSMLSGLLIIYLFHR</sequence>
<dbReference type="PANTHER" id="PTHR38602:SF1">
    <property type="entry name" value="INNER MEMBRANE PROTEIN"/>
    <property type="match status" value="1"/>
</dbReference>
<protein>
    <recommendedName>
        <fullName evidence="4">DUF2065 domain-containing protein</fullName>
    </recommendedName>
</protein>
<keyword evidence="1" id="KW-1133">Transmembrane helix</keyword>
<evidence type="ECO:0000313" key="3">
    <source>
        <dbReference type="Proteomes" id="UP000029273"/>
    </source>
</evidence>
<comment type="caution">
    <text evidence="2">The sequence shown here is derived from an EMBL/GenBank/DDBJ whole genome shotgun (WGS) entry which is preliminary data.</text>
</comment>
<reference evidence="2 3" key="1">
    <citation type="journal article" date="2014" name="Genome Announc.">
        <title>Draft Genome Sequence of the Iron-Oxidizing, Acidophilic, and Halotolerant 'Thiobacillus prosperus' Type Strain DSM 5130.</title>
        <authorList>
            <person name="Ossandon F.J."/>
            <person name="Cardenas J.P."/>
            <person name="Corbett M."/>
            <person name="Quatrini R."/>
            <person name="Holmes D.S."/>
            <person name="Watkin E."/>
        </authorList>
    </citation>
    <scope>NUCLEOTIDE SEQUENCE [LARGE SCALE GENOMIC DNA]</scope>
    <source>
        <strain evidence="2 3">DSM 5130</strain>
    </source>
</reference>
<dbReference type="Proteomes" id="UP000029273">
    <property type="component" value="Unassembled WGS sequence"/>
</dbReference>
<evidence type="ECO:0000256" key="1">
    <source>
        <dbReference type="SAM" id="Phobius"/>
    </source>
</evidence>
<keyword evidence="3" id="KW-1185">Reference proteome</keyword>
<dbReference type="AlphaFoldDB" id="A0A1A6C2L3"/>
<feature type="transmembrane region" description="Helical" evidence="1">
    <location>
        <begin position="38"/>
        <end position="55"/>
    </location>
</feature>
<dbReference type="Pfam" id="PF09838">
    <property type="entry name" value="DUF2065"/>
    <property type="match status" value="1"/>
</dbReference>